<dbReference type="OrthoDB" id="7950654at2"/>
<dbReference type="Pfam" id="PF11367">
    <property type="entry name" value="Tail_completion_gp17"/>
    <property type="match status" value="1"/>
</dbReference>
<sequence>MEEAILALLAGSAPVIAMVPADRINWGEHPQGAGDPYITMMTVGDAEGLVMSGPDGLSEGRIQIDCYAPTYAQAKQISRAVRAVLHGHRGGGLRLVTHVATRDSREGGSNEAERLFRVSMDFTTAWRE</sequence>
<dbReference type="STRING" id="564137.SAMN04488238_103337"/>
<dbReference type="InterPro" id="IPR053745">
    <property type="entry name" value="Viral_Tail_Comp_sf"/>
</dbReference>
<dbReference type="EMBL" id="FNOM01000003">
    <property type="protein sequence ID" value="SDW78259.1"/>
    <property type="molecule type" value="Genomic_DNA"/>
</dbReference>
<keyword evidence="2" id="KW-1185">Reference proteome</keyword>
<evidence type="ECO:0008006" key="3">
    <source>
        <dbReference type="Google" id="ProtNLM"/>
    </source>
</evidence>
<evidence type="ECO:0000313" key="2">
    <source>
        <dbReference type="Proteomes" id="UP000198539"/>
    </source>
</evidence>
<dbReference type="AlphaFoldDB" id="A0A1H2WE04"/>
<dbReference type="Proteomes" id="UP000198539">
    <property type="component" value="Unassembled WGS sequence"/>
</dbReference>
<protein>
    <recommendedName>
        <fullName evidence="3">DUF3168 domain-containing protein</fullName>
    </recommendedName>
</protein>
<dbReference type="InterPro" id="IPR021508">
    <property type="entry name" value="Gp17-like"/>
</dbReference>
<evidence type="ECO:0000313" key="1">
    <source>
        <dbReference type="EMBL" id="SDW78259.1"/>
    </source>
</evidence>
<accession>A0A1H2WE04</accession>
<dbReference type="RefSeq" id="WP_092886895.1">
    <property type="nucleotide sequence ID" value="NZ_CP061498.1"/>
</dbReference>
<name>A0A1H2WE04_9RHOB</name>
<proteinExistence type="predicted"/>
<gene>
    <name evidence="1" type="ORF">SAMN04488238_103337</name>
</gene>
<dbReference type="Gene3D" id="3.30.2000.30">
    <property type="match status" value="1"/>
</dbReference>
<organism evidence="1 2">
    <name type="scientific">Roseicitreum antarcticum</name>
    <dbReference type="NCBI Taxonomy" id="564137"/>
    <lineage>
        <taxon>Bacteria</taxon>
        <taxon>Pseudomonadati</taxon>
        <taxon>Pseudomonadota</taxon>
        <taxon>Alphaproteobacteria</taxon>
        <taxon>Rhodobacterales</taxon>
        <taxon>Paracoccaceae</taxon>
        <taxon>Roseicitreum</taxon>
    </lineage>
</organism>
<reference evidence="1 2" key="1">
    <citation type="submission" date="2016-10" db="EMBL/GenBank/DDBJ databases">
        <authorList>
            <person name="de Groot N.N."/>
        </authorList>
    </citation>
    <scope>NUCLEOTIDE SEQUENCE [LARGE SCALE GENOMIC DNA]</scope>
    <source>
        <strain evidence="1 2">CGMCC 1.8894</strain>
    </source>
</reference>